<organism evidence="1 2">
    <name type="scientific">Acaulospora colombiana</name>
    <dbReference type="NCBI Taxonomy" id="27376"/>
    <lineage>
        <taxon>Eukaryota</taxon>
        <taxon>Fungi</taxon>
        <taxon>Fungi incertae sedis</taxon>
        <taxon>Mucoromycota</taxon>
        <taxon>Glomeromycotina</taxon>
        <taxon>Glomeromycetes</taxon>
        <taxon>Diversisporales</taxon>
        <taxon>Acaulosporaceae</taxon>
        <taxon>Acaulospora</taxon>
    </lineage>
</organism>
<protein>
    <submittedName>
        <fullName evidence="1">4094_t:CDS:1</fullName>
    </submittedName>
</protein>
<evidence type="ECO:0000313" key="2">
    <source>
        <dbReference type="Proteomes" id="UP000789525"/>
    </source>
</evidence>
<accession>A0ACA9Q9I8</accession>
<evidence type="ECO:0000313" key="1">
    <source>
        <dbReference type="EMBL" id="CAG8742232.1"/>
    </source>
</evidence>
<name>A0ACA9Q9I8_9GLOM</name>
<keyword evidence="2" id="KW-1185">Reference proteome</keyword>
<comment type="caution">
    <text evidence="1">The sequence shown here is derived from an EMBL/GenBank/DDBJ whole genome shotgun (WGS) entry which is preliminary data.</text>
</comment>
<reference evidence="1" key="1">
    <citation type="submission" date="2021-06" db="EMBL/GenBank/DDBJ databases">
        <authorList>
            <person name="Kallberg Y."/>
            <person name="Tangrot J."/>
            <person name="Rosling A."/>
        </authorList>
    </citation>
    <scope>NUCLEOTIDE SEQUENCE</scope>
    <source>
        <strain evidence="1">CL356</strain>
    </source>
</reference>
<sequence>MSDNNSHLYKIELLDSTNWLAWKKKTEAVLRRRKLIQYIDGTRTRPVPAKVNEPDETEKGLIEAWEEKDQEAQDQILLTLGQDEMVHVDRATTAKEMWDALIMVKETGGKGTIIDDLRELFRTTADDDTNIDEHLTDIRRLQSQLRRQNADIPDWIYTAIMLTSLPISWDAFATAYIGRSAGGAFDVNSTQMESLVRNEWRRRNKDKTGGQVMLAGGSQGNRKGIRNRSNVQCFNCKRTGHTKEQCWRAGGGAAGQGPKQKNRQQGKEQAHQAAEDSSDSPFDMVFNIFSHSEEDSVETAATAGAGRKSPFTRKDWVMDSGTTSHIATEREMFREYKEHKEELKVPGGKK</sequence>
<gene>
    <name evidence="1" type="ORF">ACOLOM_LOCUS12238</name>
</gene>
<feature type="non-terminal residue" evidence="1">
    <location>
        <position position="350"/>
    </location>
</feature>
<dbReference type="EMBL" id="CAJVPT010048525">
    <property type="protein sequence ID" value="CAG8742232.1"/>
    <property type="molecule type" value="Genomic_DNA"/>
</dbReference>
<dbReference type="Proteomes" id="UP000789525">
    <property type="component" value="Unassembled WGS sequence"/>
</dbReference>
<proteinExistence type="predicted"/>